<dbReference type="Pfam" id="PF12684">
    <property type="entry name" value="DUF3799"/>
    <property type="match status" value="1"/>
</dbReference>
<evidence type="ECO:0000259" key="1">
    <source>
        <dbReference type="Pfam" id="PF12684"/>
    </source>
</evidence>
<protein>
    <recommendedName>
        <fullName evidence="1">Putative exodeoxyribonuclease 8 PDDEXK-like domain-containing protein</fullName>
    </recommendedName>
</protein>
<proteinExistence type="predicted"/>
<dbReference type="Gene3D" id="3.90.320.10">
    <property type="match status" value="1"/>
</dbReference>
<organism evidence="2 3">
    <name type="scientific">Candidatus Rickettsiella isopodorum</name>
    <dbReference type="NCBI Taxonomy" id="1225476"/>
    <lineage>
        <taxon>Bacteria</taxon>
        <taxon>Pseudomonadati</taxon>
        <taxon>Pseudomonadota</taxon>
        <taxon>Gammaproteobacteria</taxon>
        <taxon>Legionellales</taxon>
        <taxon>Coxiellaceae</taxon>
        <taxon>Rickettsiella</taxon>
    </lineage>
</organism>
<dbReference type="OrthoDB" id="256590at2"/>
<dbReference type="RefSeq" id="WP_071661850.1">
    <property type="nucleotide sequence ID" value="NZ_LUKY01000025.1"/>
</dbReference>
<evidence type="ECO:0000313" key="3">
    <source>
        <dbReference type="Proteomes" id="UP000183924"/>
    </source>
</evidence>
<dbReference type="EMBL" id="LUKY01000025">
    <property type="protein sequence ID" value="OIZ96309.1"/>
    <property type="molecule type" value="Genomic_DNA"/>
</dbReference>
<dbReference type="STRING" id="1225476.A1D18_00390"/>
<sequence length="276" mass="32289">MLKIIASEKIINPGIYNLSPEAYHQGPGISRSGLMAFKRSPYHYWYKHLNPDYISEPATPAQILGNALHTYILEPDEFEKRYFVVPKFNKVTKEGKERWQKIKSELGKKETLSIHQYQTLQHMAASLKKNKLALQLIEKAEIEQSLYWTDPDTGILCKCRPDILRNNLVCDLKTAQDGCPRSFQYAAFDYGYYIQAAMIQEALKHLKQKIIKDFLFLVIEKSPPFVISVYQLDQTSLEQGRYEFKTLLRRYQQCLETNDWPSYEIQEISLPRFAYT</sequence>
<dbReference type="InterPro" id="IPR011604">
    <property type="entry name" value="PDDEXK-like_dom_sf"/>
</dbReference>
<name>A0A1J8PMA9_9COXI</name>
<keyword evidence="3" id="KW-1185">Reference proteome</keyword>
<dbReference type="Proteomes" id="UP000183924">
    <property type="component" value="Unassembled WGS sequence"/>
</dbReference>
<comment type="caution">
    <text evidence="2">The sequence shown here is derived from an EMBL/GenBank/DDBJ whole genome shotgun (WGS) entry which is preliminary data.</text>
</comment>
<evidence type="ECO:0000313" key="2">
    <source>
        <dbReference type="EMBL" id="OIZ96309.1"/>
    </source>
</evidence>
<dbReference type="InterPro" id="IPR024432">
    <property type="entry name" value="Put_RecE_PDDEXK-like_dom"/>
</dbReference>
<gene>
    <name evidence="2" type="ORF">A1D18_00390</name>
</gene>
<reference evidence="2 3" key="1">
    <citation type="submission" date="2016-03" db="EMBL/GenBank/DDBJ databases">
        <title>Comparative genomics of Rickettsiella.</title>
        <authorList>
            <person name="Chandler C."/>
            <person name="Wang Y."/>
        </authorList>
    </citation>
    <scope>NUCLEOTIDE SEQUENCE [LARGE SCALE GENOMIC DNA]</scope>
    <source>
        <strain evidence="2 3">RCFS May 2013</strain>
    </source>
</reference>
<accession>A0A1J8PMA9</accession>
<dbReference type="AlphaFoldDB" id="A0A1J8PMA9"/>
<feature type="domain" description="Putative exodeoxyribonuclease 8 PDDEXK-like" evidence="1">
    <location>
        <begin position="30"/>
        <end position="263"/>
    </location>
</feature>